<dbReference type="Pfam" id="PF16925">
    <property type="entry name" value="TetR_C_13"/>
    <property type="match status" value="1"/>
</dbReference>
<evidence type="ECO:0000313" key="6">
    <source>
        <dbReference type="EMBL" id="SEC32699.1"/>
    </source>
</evidence>
<dbReference type="SUPFAM" id="SSF46689">
    <property type="entry name" value="Homeodomain-like"/>
    <property type="match status" value="1"/>
</dbReference>
<dbReference type="Pfam" id="PF00440">
    <property type="entry name" value="TetR_N"/>
    <property type="match status" value="1"/>
</dbReference>
<evidence type="ECO:0000259" key="5">
    <source>
        <dbReference type="PROSITE" id="PS50977"/>
    </source>
</evidence>
<dbReference type="SUPFAM" id="SSF48498">
    <property type="entry name" value="Tetracyclin repressor-like, C-terminal domain"/>
    <property type="match status" value="1"/>
</dbReference>
<dbReference type="Gene3D" id="1.10.357.10">
    <property type="entry name" value="Tetracycline Repressor, domain 2"/>
    <property type="match status" value="1"/>
</dbReference>
<organism evidence="6 7">
    <name type="scientific">Terriglobus roseus</name>
    <dbReference type="NCBI Taxonomy" id="392734"/>
    <lineage>
        <taxon>Bacteria</taxon>
        <taxon>Pseudomonadati</taxon>
        <taxon>Acidobacteriota</taxon>
        <taxon>Terriglobia</taxon>
        <taxon>Terriglobales</taxon>
        <taxon>Acidobacteriaceae</taxon>
        <taxon>Terriglobus</taxon>
    </lineage>
</organism>
<evidence type="ECO:0000256" key="4">
    <source>
        <dbReference type="PROSITE-ProRule" id="PRU00335"/>
    </source>
</evidence>
<keyword evidence="2 4" id="KW-0238">DNA-binding</keyword>
<dbReference type="PANTHER" id="PTHR47506">
    <property type="entry name" value="TRANSCRIPTIONAL REGULATORY PROTEIN"/>
    <property type="match status" value="1"/>
</dbReference>
<dbReference type="GO" id="GO:0003677">
    <property type="term" value="F:DNA binding"/>
    <property type="evidence" value="ECO:0007669"/>
    <property type="project" value="UniProtKB-UniRule"/>
</dbReference>
<dbReference type="PANTHER" id="PTHR47506:SF10">
    <property type="entry name" value="TRANSCRIPTIONAL REGULATORY PROTEIN"/>
    <property type="match status" value="1"/>
</dbReference>
<dbReference type="PROSITE" id="PS50977">
    <property type="entry name" value="HTH_TETR_2"/>
    <property type="match status" value="1"/>
</dbReference>
<dbReference type="EMBL" id="FNSD01000001">
    <property type="protein sequence ID" value="SEC32699.1"/>
    <property type="molecule type" value="Genomic_DNA"/>
</dbReference>
<dbReference type="OrthoDB" id="118608at2"/>
<dbReference type="Gene3D" id="1.10.10.60">
    <property type="entry name" value="Homeodomain-like"/>
    <property type="match status" value="1"/>
</dbReference>
<dbReference type="RefSeq" id="WP_074654972.1">
    <property type="nucleotide sequence ID" value="NZ_FNSD01000001.1"/>
</dbReference>
<reference evidence="6 7" key="1">
    <citation type="submission" date="2016-10" db="EMBL/GenBank/DDBJ databases">
        <authorList>
            <person name="de Groot N.N."/>
        </authorList>
    </citation>
    <scope>NUCLEOTIDE SEQUENCE [LARGE SCALE GENOMIC DNA]</scope>
    <source>
        <strain evidence="6 7">AB35.6</strain>
    </source>
</reference>
<dbReference type="InterPro" id="IPR011075">
    <property type="entry name" value="TetR_C"/>
</dbReference>
<feature type="domain" description="HTH tetR-type" evidence="5">
    <location>
        <begin position="6"/>
        <end position="66"/>
    </location>
</feature>
<evidence type="ECO:0000256" key="2">
    <source>
        <dbReference type="ARBA" id="ARBA00023125"/>
    </source>
</evidence>
<evidence type="ECO:0000313" key="7">
    <source>
        <dbReference type="Proteomes" id="UP000182409"/>
    </source>
</evidence>
<keyword evidence="1" id="KW-0805">Transcription regulation</keyword>
<protein>
    <submittedName>
        <fullName evidence="6">Transcriptional regulator, TetR family</fullName>
    </submittedName>
</protein>
<sequence>MARNVEFDEESAIRTAMEVFWEKGYKGASLRDLTDAMKINPSSLYNTIGDKHALFLRCVQRYTDDRKEYIAKHASSSRSPLKTIKIFIDDAVSNITTNPHSCMAIKAAFEVATDDIRVQAILKDDSDAMYRFLCLLLTSAMEKGEISADEDPEVLTDYLLSSYIGWHESFILNRDPIKIQRMARFLFKQLSR</sequence>
<dbReference type="InterPro" id="IPR036271">
    <property type="entry name" value="Tet_transcr_reg_TetR-rel_C_sf"/>
</dbReference>
<gene>
    <name evidence="6" type="ORF">SAMN05443244_3189</name>
</gene>
<accession>A0A1H4RLG8</accession>
<evidence type="ECO:0000256" key="3">
    <source>
        <dbReference type="ARBA" id="ARBA00023163"/>
    </source>
</evidence>
<dbReference type="Proteomes" id="UP000182409">
    <property type="component" value="Unassembled WGS sequence"/>
</dbReference>
<keyword evidence="3" id="KW-0804">Transcription</keyword>
<evidence type="ECO:0000256" key="1">
    <source>
        <dbReference type="ARBA" id="ARBA00023015"/>
    </source>
</evidence>
<name>A0A1H4RLG8_9BACT</name>
<proteinExistence type="predicted"/>
<dbReference type="InterPro" id="IPR001647">
    <property type="entry name" value="HTH_TetR"/>
</dbReference>
<dbReference type="InterPro" id="IPR009057">
    <property type="entry name" value="Homeodomain-like_sf"/>
</dbReference>
<dbReference type="AlphaFoldDB" id="A0A1H4RLG8"/>
<feature type="DNA-binding region" description="H-T-H motif" evidence="4">
    <location>
        <begin position="29"/>
        <end position="48"/>
    </location>
</feature>